<accession>A0A068U7Y2</accession>
<dbReference type="InParanoid" id="A0A068U7Y2"/>
<dbReference type="AlphaFoldDB" id="A0A068U7Y2"/>
<dbReference type="Proteomes" id="UP000295252">
    <property type="component" value="Chromosome IX"/>
</dbReference>
<gene>
    <name evidence="1" type="ORF">GSCOC_T00018645001</name>
</gene>
<evidence type="ECO:0000313" key="1">
    <source>
        <dbReference type="EMBL" id="CDP04631.1"/>
    </source>
</evidence>
<proteinExistence type="predicted"/>
<organism evidence="1 2">
    <name type="scientific">Coffea canephora</name>
    <name type="common">Robusta coffee</name>
    <dbReference type="NCBI Taxonomy" id="49390"/>
    <lineage>
        <taxon>Eukaryota</taxon>
        <taxon>Viridiplantae</taxon>
        <taxon>Streptophyta</taxon>
        <taxon>Embryophyta</taxon>
        <taxon>Tracheophyta</taxon>
        <taxon>Spermatophyta</taxon>
        <taxon>Magnoliopsida</taxon>
        <taxon>eudicotyledons</taxon>
        <taxon>Gunneridae</taxon>
        <taxon>Pentapetalae</taxon>
        <taxon>asterids</taxon>
        <taxon>lamiids</taxon>
        <taxon>Gentianales</taxon>
        <taxon>Rubiaceae</taxon>
        <taxon>Ixoroideae</taxon>
        <taxon>Gardenieae complex</taxon>
        <taxon>Bertiereae - Coffeeae clade</taxon>
        <taxon>Coffeeae</taxon>
        <taxon>Coffea</taxon>
    </lineage>
</organism>
<reference evidence="2" key="1">
    <citation type="journal article" date="2014" name="Science">
        <title>The coffee genome provides insight into the convergent evolution of caffeine biosynthesis.</title>
        <authorList>
            <person name="Denoeud F."/>
            <person name="Carretero-Paulet L."/>
            <person name="Dereeper A."/>
            <person name="Droc G."/>
            <person name="Guyot R."/>
            <person name="Pietrella M."/>
            <person name="Zheng C."/>
            <person name="Alberti A."/>
            <person name="Anthony F."/>
            <person name="Aprea G."/>
            <person name="Aury J.M."/>
            <person name="Bento P."/>
            <person name="Bernard M."/>
            <person name="Bocs S."/>
            <person name="Campa C."/>
            <person name="Cenci A."/>
            <person name="Combes M.C."/>
            <person name="Crouzillat D."/>
            <person name="Da Silva C."/>
            <person name="Daddiego L."/>
            <person name="De Bellis F."/>
            <person name="Dussert S."/>
            <person name="Garsmeur O."/>
            <person name="Gayraud T."/>
            <person name="Guignon V."/>
            <person name="Jahn K."/>
            <person name="Jamilloux V."/>
            <person name="Joet T."/>
            <person name="Labadie K."/>
            <person name="Lan T."/>
            <person name="Leclercq J."/>
            <person name="Lepelley M."/>
            <person name="Leroy T."/>
            <person name="Li L.T."/>
            <person name="Librado P."/>
            <person name="Lopez L."/>
            <person name="Munoz A."/>
            <person name="Noel B."/>
            <person name="Pallavicini A."/>
            <person name="Perrotta G."/>
            <person name="Poncet V."/>
            <person name="Pot D."/>
            <person name="Priyono X."/>
            <person name="Rigoreau M."/>
            <person name="Rouard M."/>
            <person name="Rozas J."/>
            <person name="Tranchant-Dubreuil C."/>
            <person name="VanBuren R."/>
            <person name="Zhang Q."/>
            <person name="Andrade A.C."/>
            <person name="Argout X."/>
            <person name="Bertrand B."/>
            <person name="de Kochko A."/>
            <person name="Graziosi G."/>
            <person name="Henry R.J."/>
            <person name="Jayarama X."/>
            <person name="Ming R."/>
            <person name="Nagai C."/>
            <person name="Rounsley S."/>
            <person name="Sankoff D."/>
            <person name="Giuliano G."/>
            <person name="Albert V.A."/>
            <person name="Wincker P."/>
            <person name="Lashermes P."/>
        </authorList>
    </citation>
    <scope>NUCLEOTIDE SEQUENCE [LARGE SCALE GENOMIC DNA]</scope>
    <source>
        <strain evidence="2">cv. DH200-94</strain>
    </source>
</reference>
<evidence type="ECO:0000313" key="2">
    <source>
        <dbReference type="Proteomes" id="UP000295252"/>
    </source>
</evidence>
<dbReference type="PhylomeDB" id="A0A068U7Y2"/>
<dbReference type="Gramene" id="CDP04631">
    <property type="protein sequence ID" value="CDP04631"/>
    <property type="gene ID" value="GSCOC_T00018645001"/>
</dbReference>
<sequence>MKPHLNCPYFLGKDLISIELMKLQVRAYVKGIWHYVHPKSTRVDDPLLNPRMEPNLLRLGFVVAKKVGYFHQQECCVDASLSG</sequence>
<keyword evidence="2" id="KW-1185">Reference proteome</keyword>
<dbReference type="EMBL" id="HG739097">
    <property type="protein sequence ID" value="CDP04631.1"/>
    <property type="molecule type" value="Genomic_DNA"/>
</dbReference>
<name>A0A068U7Y2_COFCA</name>
<protein>
    <submittedName>
        <fullName evidence="1">Uncharacterized protein</fullName>
    </submittedName>
</protein>